<dbReference type="Pfam" id="PF01418">
    <property type="entry name" value="HTH_6"/>
    <property type="match status" value="1"/>
</dbReference>
<dbReference type="InterPro" id="IPR035472">
    <property type="entry name" value="RpiR-like_SIS"/>
</dbReference>
<keyword evidence="3" id="KW-0804">Transcription</keyword>
<organism evidence="6 7">
    <name type="scientific">Enterococcus pseudoavium</name>
    <dbReference type="NCBI Taxonomy" id="44007"/>
    <lineage>
        <taxon>Bacteria</taxon>
        <taxon>Bacillati</taxon>
        <taxon>Bacillota</taxon>
        <taxon>Bacilli</taxon>
        <taxon>Lactobacillales</taxon>
        <taxon>Enterococcaceae</taxon>
        <taxon>Enterococcus</taxon>
    </lineage>
</organism>
<feature type="domain" description="SIS" evidence="5">
    <location>
        <begin position="124"/>
        <end position="264"/>
    </location>
</feature>
<comment type="caution">
    <text evidence="6">The sequence shown here is derived from an EMBL/GenBank/DDBJ whole genome shotgun (WGS) entry which is preliminary data.</text>
</comment>
<dbReference type="EMBL" id="JARQAI010000013">
    <property type="protein sequence ID" value="MDT2737346.1"/>
    <property type="molecule type" value="Genomic_DNA"/>
</dbReference>
<evidence type="ECO:0000256" key="1">
    <source>
        <dbReference type="ARBA" id="ARBA00023015"/>
    </source>
</evidence>
<protein>
    <submittedName>
        <fullName evidence="6">MurR/RpiR family transcriptional regulator</fullName>
    </submittedName>
</protein>
<dbReference type="InterPro" id="IPR001347">
    <property type="entry name" value="SIS_dom"/>
</dbReference>
<proteinExistence type="predicted"/>
<dbReference type="InterPro" id="IPR046348">
    <property type="entry name" value="SIS_dom_sf"/>
</dbReference>
<evidence type="ECO:0000313" key="6">
    <source>
        <dbReference type="EMBL" id="MDT2737346.1"/>
    </source>
</evidence>
<dbReference type="InterPro" id="IPR036388">
    <property type="entry name" value="WH-like_DNA-bd_sf"/>
</dbReference>
<evidence type="ECO:0000259" key="5">
    <source>
        <dbReference type="PROSITE" id="PS51464"/>
    </source>
</evidence>
<dbReference type="AlphaFoldDB" id="A0AAE4I1B8"/>
<dbReference type="RefSeq" id="WP_311797137.1">
    <property type="nucleotide sequence ID" value="NZ_JARQAI010000013.1"/>
</dbReference>
<sequence>MSNPIDLQIKSMYSDFSPKEQTIADYILEHPNKVSHSSISDLAAELGIADSTFFQFTKTLGFNGFKDFKLALLKQENDLSAVTIHENVQESDSELVMAQKVFDSNMKTLTDTRKLLKEEDLQKAVNMISLSRRLYFFGVGGSEIVATDAYHKFLRSPIPVGHSTDYHIQLMEASLLTEEDCALFISHTGRSKETIHIAEAAKANGAKIIVVTSQANSPLAKLGDVVFISLSEEIEFRSEALASRIAQLSIIDSLYVILMFYNRSNAQETISKVRKVISSVKENKTE</sequence>
<name>A0AAE4I1B8_9ENTE</name>
<dbReference type="CDD" id="cd05013">
    <property type="entry name" value="SIS_RpiR"/>
    <property type="match status" value="1"/>
</dbReference>
<dbReference type="PROSITE" id="PS51071">
    <property type="entry name" value="HTH_RPIR"/>
    <property type="match status" value="1"/>
</dbReference>
<evidence type="ECO:0000256" key="2">
    <source>
        <dbReference type="ARBA" id="ARBA00023125"/>
    </source>
</evidence>
<dbReference type="GO" id="GO:1901135">
    <property type="term" value="P:carbohydrate derivative metabolic process"/>
    <property type="evidence" value="ECO:0007669"/>
    <property type="project" value="InterPro"/>
</dbReference>
<dbReference type="InterPro" id="IPR047640">
    <property type="entry name" value="RpiR-like"/>
</dbReference>
<dbReference type="InterPro" id="IPR009057">
    <property type="entry name" value="Homeodomain-like_sf"/>
</dbReference>
<accession>A0AAE4I1B8</accession>
<gene>
    <name evidence="6" type="ORF">P7H00_09425</name>
</gene>
<dbReference type="SUPFAM" id="SSF53697">
    <property type="entry name" value="SIS domain"/>
    <property type="match status" value="1"/>
</dbReference>
<evidence type="ECO:0000313" key="7">
    <source>
        <dbReference type="Proteomes" id="UP001180842"/>
    </source>
</evidence>
<dbReference type="SUPFAM" id="SSF46689">
    <property type="entry name" value="Homeodomain-like"/>
    <property type="match status" value="1"/>
</dbReference>
<keyword evidence="2" id="KW-0238">DNA-binding</keyword>
<evidence type="ECO:0000256" key="3">
    <source>
        <dbReference type="ARBA" id="ARBA00023163"/>
    </source>
</evidence>
<dbReference type="GO" id="GO:0003677">
    <property type="term" value="F:DNA binding"/>
    <property type="evidence" value="ECO:0007669"/>
    <property type="project" value="UniProtKB-KW"/>
</dbReference>
<dbReference type="PROSITE" id="PS51464">
    <property type="entry name" value="SIS"/>
    <property type="match status" value="1"/>
</dbReference>
<dbReference type="PANTHER" id="PTHR30514:SF1">
    <property type="entry name" value="HTH-TYPE TRANSCRIPTIONAL REGULATOR HEXR-RELATED"/>
    <property type="match status" value="1"/>
</dbReference>
<evidence type="ECO:0000259" key="4">
    <source>
        <dbReference type="PROSITE" id="PS51071"/>
    </source>
</evidence>
<dbReference type="Gene3D" id="1.10.10.10">
    <property type="entry name" value="Winged helix-like DNA-binding domain superfamily/Winged helix DNA-binding domain"/>
    <property type="match status" value="1"/>
</dbReference>
<dbReference type="PANTHER" id="PTHR30514">
    <property type="entry name" value="GLUCOKINASE"/>
    <property type="match status" value="1"/>
</dbReference>
<keyword evidence="1" id="KW-0805">Transcription regulation</keyword>
<dbReference type="Gene3D" id="3.40.50.10490">
    <property type="entry name" value="Glucose-6-phosphate isomerase like protein, domain 1"/>
    <property type="match status" value="1"/>
</dbReference>
<feature type="domain" description="HTH rpiR-type" evidence="4">
    <location>
        <begin position="3"/>
        <end position="79"/>
    </location>
</feature>
<reference evidence="6" key="1">
    <citation type="submission" date="2023-03" db="EMBL/GenBank/DDBJ databases">
        <authorList>
            <person name="Shen W."/>
            <person name="Cai J."/>
        </authorList>
    </citation>
    <scope>NUCLEOTIDE SEQUENCE</scope>
    <source>
        <strain evidence="6">P69-2</strain>
    </source>
</reference>
<dbReference type="Pfam" id="PF01380">
    <property type="entry name" value="SIS"/>
    <property type="match status" value="1"/>
</dbReference>
<dbReference type="GO" id="GO:0003700">
    <property type="term" value="F:DNA-binding transcription factor activity"/>
    <property type="evidence" value="ECO:0007669"/>
    <property type="project" value="InterPro"/>
</dbReference>
<dbReference type="Proteomes" id="UP001180842">
    <property type="component" value="Unassembled WGS sequence"/>
</dbReference>
<dbReference type="GO" id="GO:0097367">
    <property type="term" value="F:carbohydrate derivative binding"/>
    <property type="evidence" value="ECO:0007669"/>
    <property type="project" value="InterPro"/>
</dbReference>
<dbReference type="InterPro" id="IPR000281">
    <property type="entry name" value="HTH_RpiR"/>
</dbReference>